<sequence>MKPEFEAYWNPNLQTDQGAKLFFQPAERNKGPIFETLEKYIDTSQPGKLLEISSGSGQHVAYIAPKCPNITFQPTEYTERYCASIAEYIQDDQLTNVLQPLRLDVSQPVELWAEGILEPESYDYVLNVNLVHVSPWACSEGLFKGCSVVLKPGGLLFTYGPFAENGVISPESNIEFDRNIREQDPAWGLRDIERELKPLASSVGFDLINQHDLPANNRLLVWKKVGGPEFK</sequence>
<organism evidence="3">
    <name type="scientific">Lygus hesperus</name>
    <name type="common">Western plant bug</name>
    <dbReference type="NCBI Taxonomy" id="30085"/>
    <lineage>
        <taxon>Eukaryota</taxon>
        <taxon>Metazoa</taxon>
        <taxon>Ecdysozoa</taxon>
        <taxon>Arthropoda</taxon>
        <taxon>Hexapoda</taxon>
        <taxon>Insecta</taxon>
        <taxon>Pterygota</taxon>
        <taxon>Neoptera</taxon>
        <taxon>Paraneoptera</taxon>
        <taxon>Hemiptera</taxon>
        <taxon>Heteroptera</taxon>
        <taxon>Panheteroptera</taxon>
        <taxon>Cimicomorpha</taxon>
        <taxon>Miridae</taxon>
        <taxon>Mirini</taxon>
        <taxon>Lygus</taxon>
    </lineage>
</organism>
<dbReference type="PANTHER" id="PTHR20974">
    <property type="entry name" value="UPF0585 PROTEIN CG18661"/>
    <property type="match status" value="1"/>
</dbReference>
<gene>
    <name evidence="3" type="ORF">CM83_65260</name>
    <name evidence="2" type="ORF">CM83_65261</name>
</gene>
<evidence type="ECO:0000313" key="3">
    <source>
        <dbReference type="EMBL" id="JAG26570.1"/>
    </source>
</evidence>
<dbReference type="InterPro" id="IPR029063">
    <property type="entry name" value="SAM-dependent_MTases_sf"/>
</dbReference>
<name>A0A0A9YAK9_LYGHE</name>
<dbReference type="Pfam" id="PF06080">
    <property type="entry name" value="DUF938"/>
    <property type="match status" value="1"/>
</dbReference>
<reference evidence="3" key="1">
    <citation type="journal article" date="2014" name="PLoS ONE">
        <title>Transcriptome-Based Identification of ABC Transporters in the Western Tarnished Plant Bug Lygus hesperus.</title>
        <authorList>
            <person name="Hull J.J."/>
            <person name="Chaney K."/>
            <person name="Geib S.M."/>
            <person name="Fabrick J.A."/>
            <person name="Brent C.S."/>
            <person name="Walsh D."/>
            <person name="Lavine L.C."/>
        </authorList>
    </citation>
    <scope>NUCLEOTIDE SEQUENCE</scope>
</reference>
<accession>A0A0A9YAK9</accession>
<reference evidence="3" key="2">
    <citation type="submission" date="2014-07" db="EMBL/GenBank/DDBJ databases">
        <authorList>
            <person name="Hull J."/>
        </authorList>
    </citation>
    <scope>NUCLEOTIDE SEQUENCE</scope>
</reference>
<dbReference type="PANTHER" id="PTHR20974:SF0">
    <property type="entry name" value="UPF0585 PROTEIN CG18661"/>
    <property type="match status" value="1"/>
</dbReference>
<comment type="similarity">
    <text evidence="1">Belongs to the UPF0585 family.</text>
</comment>
<dbReference type="SUPFAM" id="SSF53335">
    <property type="entry name" value="S-adenosyl-L-methionine-dependent methyltransferases"/>
    <property type="match status" value="1"/>
</dbReference>
<evidence type="ECO:0000256" key="1">
    <source>
        <dbReference type="ARBA" id="ARBA00008308"/>
    </source>
</evidence>
<dbReference type="AlphaFoldDB" id="A0A0A9YAK9"/>
<dbReference type="EMBL" id="GBHO01017034">
    <property type="protein sequence ID" value="JAG26570.1"/>
    <property type="molecule type" value="Transcribed_RNA"/>
</dbReference>
<dbReference type="InterPro" id="IPR010342">
    <property type="entry name" value="DUF938"/>
</dbReference>
<proteinExistence type="inferred from homology"/>
<dbReference type="Gene3D" id="3.40.50.150">
    <property type="entry name" value="Vaccinia Virus protein VP39"/>
    <property type="match status" value="1"/>
</dbReference>
<evidence type="ECO:0000313" key="2">
    <source>
        <dbReference type="EMBL" id="JAG17906.1"/>
    </source>
</evidence>
<protein>
    <submittedName>
        <fullName evidence="3">Uncharacterized protein</fullName>
    </submittedName>
</protein>
<dbReference type="EMBL" id="GBHO01025698">
    <property type="protein sequence ID" value="JAG17906.1"/>
    <property type="molecule type" value="Transcribed_RNA"/>
</dbReference>